<feature type="domain" description="VWFA" evidence="4">
    <location>
        <begin position="96"/>
        <end position="193"/>
    </location>
</feature>
<dbReference type="AlphaFoldDB" id="A0A839T8F4"/>
<keyword evidence="3" id="KW-0812">Transmembrane</keyword>
<feature type="region of interest" description="Disordered" evidence="2">
    <location>
        <begin position="452"/>
        <end position="525"/>
    </location>
</feature>
<feature type="transmembrane region" description="Helical" evidence="3">
    <location>
        <begin position="12"/>
        <end position="29"/>
    </location>
</feature>
<dbReference type="PANTHER" id="PTHR22550:SF14">
    <property type="entry name" value="VWFA DOMAIN-CONTAINING PROTEIN"/>
    <property type="match status" value="1"/>
</dbReference>
<sequence>MGDIWPHLLRPWWLLLLPLPIWLLWRLWHRQRNTGHWQRLLPPSFQAVLLTRGRLRGTRLPWVVLGLTWLLALLALLGPSWQRLEQPSLKRVDPLIVLLEMTPAMLAEDVLPNRLEQAKRKLIDLLQTRRDVQTAIVVFAGSAHVLVPLSDDLATIDNLLKVLKPSLMPETGHRADLAVARGLALLQQGGAGRGRLLLVGSTLDENERQSIHKQLLNFSGQLALLGIGTTEGAPILKEDGSYLRDEQGSILIPRLDDKALAQLASESNGSYRTATLDNSDLAGLGLLAANGGIGESAETISLRAWVDQGYWLLLPLLLLAASAGRRGWLFCLPLLLLPGEPAQAADWQKLWLRPDQQGLRLLEEQRPAQAARRFEDRQWQGLALYRAGDYKGAAERFSQENSAPAHYNRGNALAMDKQLEAALEAYDRALALQPELAEAQHNRALVEALLKQRQQAESDTTNQSPESRSDEQALSSSAQANLPERSQKPSSANETDERDVQQANRPATGTDPFAQKKSVSGAAANRQADYRLEITEGQQELEQWLRQISDDPGELLRRKFLYEQRRQQEVKP</sequence>
<dbReference type="PROSITE" id="PS50005">
    <property type="entry name" value="TPR"/>
    <property type="match status" value="1"/>
</dbReference>
<dbReference type="SUPFAM" id="SSF48452">
    <property type="entry name" value="TPR-like"/>
    <property type="match status" value="1"/>
</dbReference>
<dbReference type="PANTHER" id="PTHR22550">
    <property type="entry name" value="SPORE GERMINATION PROTEIN"/>
    <property type="match status" value="1"/>
</dbReference>
<reference evidence="5 6" key="1">
    <citation type="submission" date="2020-08" db="EMBL/GenBank/DDBJ databases">
        <title>Genomic Encyclopedia of Type Strains, Phase III (KMG-III): the genomes of soil and plant-associated and newly described type strains.</title>
        <authorList>
            <person name="Whitman W."/>
        </authorList>
    </citation>
    <scope>NUCLEOTIDE SEQUENCE [LARGE SCALE GENOMIC DNA]</scope>
    <source>
        <strain evidence="5 6">CECT 4462</strain>
    </source>
</reference>
<dbReference type="InterPro" id="IPR002035">
    <property type="entry name" value="VWF_A"/>
</dbReference>
<feature type="compositionally biased region" description="Polar residues" evidence="2">
    <location>
        <begin position="452"/>
        <end position="480"/>
    </location>
</feature>
<dbReference type="RefSeq" id="WP_183167582.1">
    <property type="nucleotide sequence ID" value="NZ_JACHXI010000019.1"/>
</dbReference>
<dbReference type="Proteomes" id="UP000549250">
    <property type="component" value="Unassembled WGS sequence"/>
</dbReference>
<accession>A0A839T8F4</accession>
<dbReference type="Pfam" id="PF00515">
    <property type="entry name" value="TPR_1"/>
    <property type="match status" value="1"/>
</dbReference>
<gene>
    <name evidence="5" type="ORF">FHR87_003162</name>
</gene>
<keyword evidence="3" id="KW-0472">Membrane</keyword>
<evidence type="ECO:0000313" key="6">
    <source>
        <dbReference type="Proteomes" id="UP000549250"/>
    </source>
</evidence>
<evidence type="ECO:0000256" key="1">
    <source>
        <dbReference type="PROSITE-ProRule" id="PRU00339"/>
    </source>
</evidence>
<keyword evidence="6" id="KW-1185">Reference proteome</keyword>
<feature type="transmembrane region" description="Helical" evidence="3">
    <location>
        <begin position="60"/>
        <end position="81"/>
    </location>
</feature>
<dbReference type="SUPFAM" id="SSF53300">
    <property type="entry name" value="vWA-like"/>
    <property type="match status" value="1"/>
</dbReference>
<keyword evidence="3" id="KW-1133">Transmembrane helix</keyword>
<protein>
    <submittedName>
        <fullName evidence="5">Ca-activated chloride channel family protein</fullName>
    </submittedName>
</protein>
<evidence type="ECO:0000256" key="3">
    <source>
        <dbReference type="SAM" id="Phobius"/>
    </source>
</evidence>
<comment type="caution">
    <text evidence="5">The sequence shown here is derived from an EMBL/GenBank/DDBJ whole genome shotgun (WGS) entry which is preliminary data.</text>
</comment>
<feature type="repeat" description="TPR" evidence="1">
    <location>
        <begin position="403"/>
        <end position="436"/>
    </location>
</feature>
<dbReference type="Pfam" id="PF13519">
    <property type="entry name" value="VWA_2"/>
    <property type="match status" value="1"/>
</dbReference>
<dbReference type="InterPro" id="IPR011990">
    <property type="entry name" value="TPR-like_helical_dom_sf"/>
</dbReference>
<evidence type="ECO:0000259" key="4">
    <source>
        <dbReference type="Pfam" id="PF13519"/>
    </source>
</evidence>
<name>A0A839T8F4_AZOMA</name>
<dbReference type="SMART" id="SM00028">
    <property type="entry name" value="TPR"/>
    <property type="match status" value="2"/>
</dbReference>
<dbReference type="EMBL" id="JACHXI010000019">
    <property type="protein sequence ID" value="MBB3104736.1"/>
    <property type="molecule type" value="Genomic_DNA"/>
</dbReference>
<evidence type="ECO:0000313" key="5">
    <source>
        <dbReference type="EMBL" id="MBB3104736.1"/>
    </source>
</evidence>
<proteinExistence type="predicted"/>
<organism evidence="5 6">
    <name type="scientific">Azomonas macrocytogenes</name>
    <name type="common">Azotobacter macrocytogenes</name>
    <dbReference type="NCBI Taxonomy" id="69962"/>
    <lineage>
        <taxon>Bacteria</taxon>
        <taxon>Pseudomonadati</taxon>
        <taxon>Pseudomonadota</taxon>
        <taxon>Gammaproteobacteria</taxon>
        <taxon>Pseudomonadales</taxon>
        <taxon>Pseudomonadaceae</taxon>
        <taxon>Azomonas</taxon>
    </lineage>
</organism>
<dbReference type="Gene3D" id="1.25.40.10">
    <property type="entry name" value="Tetratricopeptide repeat domain"/>
    <property type="match status" value="1"/>
</dbReference>
<dbReference type="InterPro" id="IPR019734">
    <property type="entry name" value="TPR_rpt"/>
</dbReference>
<keyword evidence="1" id="KW-0802">TPR repeat</keyword>
<dbReference type="Gene3D" id="3.40.50.410">
    <property type="entry name" value="von Willebrand factor, type A domain"/>
    <property type="match status" value="1"/>
</dbReference>
<dbReference type="InterPro" id="IPR050768">
    <property type="entry name" value="UPF0353/GerABKA_families"/>
</dbReference>
<evidence type="ECO:0000256" key="2">
    <source>
        <dbReference type="SAM" id="MobiDB-lite"/>
    </source>
</evidence>
<dbReference type="InterPro" id="IPR036465">
    <property type="entry name" value="vWFA_dom_sf"/>
</dbReference>